<dbReference type="OrthoDB" id="7779230at2"/>
<evidence type="ECO:0000313" key="1">
    <source>
        <dbReference type="EMBL" id="TGN62514.1"/>
    </source>
</evidence>
<keyword evidence="2" id="KW-1185">Reference proteome</keyword>
<comment type="caution">
    <text evidence="1">The sequence shown here is derived from an EMBL/GenBank/DDBJ whole genome shotgun (WGS) entry which is preliminary data.</text>
</comment>
<sequence>MSQQINIAELRPFVSAKDLGMIISAIGLYSHRADYRDLQERLQHQAGVWGVSTPVRSIPNFPYDAKGNS</sequence>
<proteinExistence type="predicted"/>
<organism evidence="1 2">
    <name type="scientific">Paracoccus liaowanqingii</name>
    <dbReference type="NCBI Taxonomy" id="2560053"/>
    <lineage>
        <taxon>Bacteria</taxon>
        <taxon>Pseudomonadati</taxon>
        <taxon>Pseudomonadota</taxon>
        <taxon>Alphaproteobacteria</taxon>
        <taxon>Rhodobacterales</taxon>
        <taxon>Paracoccaceae</taxon>
        <taxon>Paracoccus</taxon>
    </lineage>
</organism>
<name>A0A4Z1BXW0_9RHOB</name>
<gene>
    <name evidence="1" type="ORF">E4L95_06490</name>
</gene>
<protein>
    <submittedName>
        <fullName evidence="1">Uncharacterized protein</fullName>
    </submittedName>
</protein>
<reference evidence="1 2" key="1">
    <citation type="submission" date="2019-03" db="EMBL/GenBank/DDBJ databases">
        <authorList>
            <person name="Li J."/>
        </authorList>
    </citation>
    <scope>NUCLEOTIDE SEQUENCE [LARGE SCALE GENOMIC DNA]</scope>
    <source>
        <strain evidence="1 2">3058</strain>
    </source>
</reference>
<dbReference type="AlphaFoldDB" id="A0A4Z1BXW0"/>
<dbReference type="Proteomes" id="UP000297972">
    <property type="component" value="Unassembled WGS sequence"/>
</dbReference>
<dbReference type="RefSeq" id="WP_135816915.1">
    <property type="nucleotide sequence ID" value="NZ_SRPG01000042.1"/>
</dbReference>
<accession>A0A4Z1BXW0</accession>
<dbReference type="EMBL" id="SRPG01000042">
    <property type="protein sequence ID" value="TGN62514.1"/>
    <property type="molecule type" value="Genomic_DNA"/>
</dbReference>
<evidence type="ECO:0000313" key="2">
    <source>
        <dbReference type="Proteomes" id="UP000297972"/>
    </source>
</evidence>